<sequence>MNFIEFLGIASGFGCGVWSDEEKDQSCEMGLSDCGIMRSLASDKAEEGAVNPESKKDKETIIAIRLTRRVGNVRWRQHKGIHCVRTSKKKLAEGNSLLSKANKIRWQLTPCSD</sequence>
<name>A0ABD1SKH5_9LAMI</name>
<keyword evidence="2" id="KW-1185">Reference proteome</keyword>
<evidence type="ECO:0000313" key="2">
    <source>
        <dbReference type="Proteomes" id="UP001604277"/>
    </source>
</evidence>
<accession>A0ABD1SKH5</accession>
<gene>
    <name evidence="1" type="ORF">Fot_35079</name>
</gene>
<dbReference type="EMBL" id="JBFOLJ010000010">
    <property type="protein sequence ID" value="KAL2501231.1"/>
    <property type="molecule type" value="Genomic_DNA"/>
</dbReference>
<dbReference type="Proteomes" id="UP001604277">
    <property type="component" value="Unassembled WGS sequence"/>
</dbReference>
<protein>
    <submittedName>
        <fullName evidence="1">Uncharacterized protein</fullName>
    </submittedName>
</protein>
<proteinExistence type="predicted"/>
<comment type="caution">
    <text evidence="1">The sequence shown here is derived from an EMBL/GenBank/DDBJ whole genome shotgun (WGS) entry which is preliminary data.</text>
</comment>
<evidence type="ECO:0000313" key="1">
    <source>
        <dbReference type="EMBL" id="KAL2501231.1"/>
    </source>
</evidence>
<dbReference type="AlphaFoldDB" id="A0ABD1SKH5"/>
<organism evidence="1 2">
    <name type="scientific">Forsythia ovata</name>
    <dbReference type="NCBI Taxonomy" id="205694"/>
    <lineage>
        <taxon>Eukaryota</taxon>
        <taxon>Viridiplantae</taxon>
        <taxon>Streptophyta</taxon>
        <taxon>Embryophyta</taxon>
        <taxon>Tracheophyta</taxon>
        <taxon>Spermatophyta</taxon>
        <taxon>Magnoliopsida</taxon>
        <taxon>eudicotyledons</taxon>
        <taxon>Gunneridae</taxon>
        <taxon>Pentapetalae</taxon>
        <taxon>asterids</taxon>
        <taxon>lamiids</taxon>
        <taxon>Lamiales</taxon>
        <taxon>Oleaceae</taxon>
        <taxon>Forsythieae</taxon>
        <taxon>Forsythia</taxon>
    </lineage>
</organism>
<reference evidence="2" key="1">
    <citation type="submission" date="2024-07" db="EMBL/GenBank/DDBJ databases">
        <title>Two chromosome-level genome assemblies of Korean endemic species Abeliophyllum distichum and Forsythia ovata (Oleaceae).</title>
        <authorList>
            <person name="Jang H."/>
        </authorList>
    </citation>
    <scope>NUCLEOTIDE SEQUENCE [LARGE SCALE GENOMIC DNA]</scope>
</reference>